<reference evidence="1 2" key="1">
    <citation type="journal article" date="2020" name="Cell">
        <title>Large-Scale Comparative Analyses of Tick Genomes Elucidate Their Genetic Diversity and Vector Capacities.</title>
        <authorList>
            <consortium name="Tick Genome and Microbiome Consortium (TIGMIC)"/>
            <person name="Jia N."/>
            <person name="Wang J."/>
            <person name="Shi W."/>
            <person name="Du L."/>
            <person name="Sun Y."/>
            <person name="Zhan W."/>
            <person name="Jiang J.F."/>
            <person name="Wang Q."/>
            <person name="Zhang B."/>
            <person name="Ji P."/>
            <person name="Bell-Sakyi L."/>
            <person name="Cui X.M."/>
            <person name="Yuan T.T."/>
            <person name="Jiang B.G."/>
            <person name="Yang W.F."/>
            <person name="Lam T.T."/>
            <person name="Chang Q.C."/>
            <person name="Ding S.J."/>
            <person name="Wang X.J."/>
            <person name="Zhu J.G."/>
            <person name="Ruan X.D."/>
            <person name="Zhao L."/>
            <person name="Wei J.T."/>
            <person name="Ye R.Z."/>
            <person name="Que T.C."/>
            <person name="Du C.H."/>
            <person name="Zhou Y.H."/>
            <person name="Cheng J.X."/>
            <person name="Dai P.F."/>
            <person name="Guo W.B."/>
            <person name="Han X.H."/>
            <person name="Huang E.J."/>
            <person name="Li L.F."/>
            <person name="Wei W."/>
            <person name="Gao Y.C."/>
            <person name="Liu J.Z."/>
            <person name="Shao H.Z."/>
            <person name="Wang X."/>
            <person name="Wang C.C."/>
            <person name="Yang T.C."/>
            <person name="Huo Q.B."/>
            <person name="Li W."/>
            <person name="Chen H.Y."/>
            <person name="Chen S.E."/>
            <person name="Zhou L.G."/>
            <person name="Ni X.B."/>
            <person name="Tian J.H."/>
            <person name="Sheng Y."/>
            <person name="Liu T."/>
            <person name="Pan Y.S."/>
            <person name="Xia L.Y."/>
            <person name="Li J."/>
            <person name="Zhao F."/>
            <person name="Cao W.C."/>
        </authorList>
    </citation>
    <scope>NUCLEOTIDE SEQUENCE [LARGE SCALE GENOMIC DNA]</scope>
    <source>
        <strain evidence="1">Iper-2018</strain>
    </source>
</reference>
<gene>
    <name evidence="1" type="ORF">HPB47_000428</name>
</gene>
<keyword evidence="2" id="KW-1185">Reference proteome</keyword>
<name>A0AC60PRU5_IXOPE</name>
<accession>A0AC60PRU5</accession>
<proteinExistence type="predicted"/>
<dbReference type="EMBL" id="JABSTQ010010053">
    <property type="protein sequence ID" value="KAG0423818.1"/>
    <property type="molecule type" value="Genomic_DNA"/>
</dbReference>
<dbReference type="Proteomes" id="UP000805193">
    <property type="component" value="Unassembled WGS sequence"/>
</dbReference>
<sequence length="606" mass="67674">MRVIASPYPAVLAVHTSIKFGGCNRFSKRKRQTPKEDNGSASFPFSSAPPSPSALESPIASLPPADHQEFSHPGPSASASSLPVTEISSEEDLTAIEQKIAMMERKAPAECFEPNDPEKQLGLTESEELNSYHLLGQREWVHNRRKAAVASTSTVSSASYSLAKEEHIARLESLRREQNQQCKGRRRANATDYDRATEAKHKREARRRLHSTPAEQFLGATARFHREFVDYPFGVTCTVCDQLWFAKDGLKPGTDGYTNWMEDHRPNCQKNFNGSAGAMEVEAATVIFGRSVEKHGMHYTTMLCDGTSKAFSKVAGLELYDKEIKKEDCVNHVANRMYAGLETLKKAKKGPGGKRKLTNLKMKQLTNYYACSLKDNAPDVTAMQRGVFASFLHSYSIDGEPRHVVSCPTGMDSRCHYSQSKFIRADDDDGGRMFFIELNGVFVVVNTHGRVFVNKNHILTISGGIEVAHEMRCLRRWLKELEARLPNQMAVSSSWTVPEIQDRLQAQQGARKIHGAFCVAEATRRALAPEERALALSHRDRPLFSRTDGASAETELPLARHFRRLAVPGRRGRPAVVQKSDTAVFQTCWCTRLLYISLSAPLLIYV</sequence>
<evidence type="ECO:0000313" key="2">
    <source>
        <dbReference type="Proteomes" id="UP000805193"/>
    </source>
</evidence>
<organism evidence="1 2">
    <name type="scientific">Ixodes persulcatus</name>
    <name type="common">Taiga tick</name>
    <dbReference type="NCBI Taxonomy" id="34615"/>
    <lineage>
        <taxon>Eukaryota</taxon>
        <taxon>Metazoa</taxon>
        <taxon>Ecdysozoa</taxon>
        <taxon>Arthropoda</taxon>
        <taxon>Chelicerata</taxon>
        <taxon>Arachnida</taxon>
        <taxon>Acari</taxon>
        <taxon>Parasitiformes</taxon>
        <taxon>Ixodida</taxon>
        <taxon>Ixodoidea</taxon>
        <taxon>Ixodidae</taxon>
        <taxon>Ixodinae</taxon>
        <taxon>Ixodes</taxon>
    </lineage>
</organism>
<protein>
    <submittedName>
        <fullName evidence="1">Uncharacterized protein</fullName>
    </submittedName>
</protein>
<evidence type="ECO:0000313" key="1">
    <source>
        <dbReference type="EMBL" id="KAG0423818.1"/>
    </source>
</evidence>
<comment type="caution">
    <text evidence="1">The sequence shown here is derived from an EMBL/GenBank/DDBJ whole genome shotgun (WGS) entry which is preliminary data.</text>
</comment>